<keyword evidence="3" id="KW-1185">Reference proteome</keyword>
<proteinExistence type="predicted"/>
<accession>A0ABU6UPC8</accession>
<keyword evidence="1" id="KW-0175">Coiled coil</keyword>
<organism evidence="2 3">
    <name type="scientific">Stylosanthes scabra</name>
    <dbReference type="NCBI Taxonomy" id="79078"/>
    <lineage>
        <taxon>Eukaryota</taxon>
        <taxon>Viridiplantae</taxon>
        <taxon>Streptophyta</taxon>
        <taxon>Embryophyta</taxon>
        <taxon>Tracheophyta</taxon>
        <taxon>Spermatophyta</taxon>
        <taxon>Magnoliopsida</taxon>
        <taxon>eudicotyledons</taxon>
        <taxon>Gunneridae</taxon>
        <taxon>Pentapetalae</taxon>
        <taxon>rosids</taxon>
        <taxon>fabids</taxon>
        <taxon>Fabales</taxon>
        <taxon>Fabaceae</taxon>
        <taxon>Papilionoideae</taxon>
        <taxon>50 kb inversion clade</taxon>
        <taxon>dalbergioids sensu lato</taxon>
        <taxon>Dalbergieae</taxon>
        <taxon>Pterocarpus clade</taxon>
        <taxon>Stylosanthes</taxon>
    </lineage>
</organism>
<reference evidence="2 3" key="1">
    <citation type="journal article" date="2023" name="Plants (Basel)">
        <title>Bridging the Gap: Combining Genomics and Transcriptomics Approaches to Understand Stylosanthes scabra, an Orphan Legume from the Brazilian Caatinga.</title>
        <authorList>
            <person name="Ferreira-Neto J.R.C."/>
            <person name="da Silva M.D."/>
            <person name="Binneck E."/>
            <person name="de Melo N.F."/>
            <person name="da Silva R.H."/>
            <person name="de Melo A.L.T.M."/>
            <person name="Pandolfi V."/>
            <person name="Bustamante F.O."/>
            <person name="Brasileiro-Vidal A.C."/>
            <person name="Benko-Iseppon A.M."/>
        </authorList>
    </citation>
    <scope>NUCLEOTIDE SEQUENCE [LARGE SCALE GENOMIC DNA]</scope>
    <source>
        <tissue evidence="2">Leaves</tissue>
    </source>
</reference>
<name>A0ABU6UPC8_9FABA</name>
<protein>
    <submittedName>
        <fullName evidence="2">Uncharacterized protein</fullName>
    </submittedName>
</protein>
<feature type="coiled-coil region" evidence="1">
    <location>
        <begin position="17"/>
        <end position="44"/>
    </location>
</feature>
<sequence>MCRWRLRGCCVLDEGSKEDKRVELIELEKNLKLAREQVILKERESVLLKEENGKLKAKVTQLCKEKPELENRVVELCGENKEAEVSKKAHGFEMFAVAWDRAKA</sequence>
<evidence type="ECO:0000256" key="1">
    <source>
        <dbReference type="SAM" id="Coils"/>
    </source>
</evidence>
<evidence type="ECO:0000313" key="3">
    <source>
        <dbReference type="Proteomes" id="UP001341840"/>
    </source>
</evidence>
<dbReference type="EMBL" id="JASCZI010121859">
    <property type="protein sequence ID" value="MED6163156.1"/>
    <property type="molecule type" value="Genomic_DNA"/>
</dbReference>
<gene>
    <name evidence="2" type="ORF">PIB30_077153</name>
</gene>
<dbReference type="Proteomes" id="UP001341840">
    <property type="component" value="Unassembled WGS sequence"/>
</dbReference>
<evidence type="ECO:0000313" key="2">
    <source>
        <dbReference type="EMBL" id="MED6163156.1"/>
    </source>
</evidence>
<comment type="caution">
    <text evidence="2">The sequence shown here is derived from an EMBL/GenBank/DDBJ whole genome shotgun (WGS) entry which is preliminary data.</text>
</comment>